<dbReference type="GO" id="GO:0009425">
    <property type="term" value="C:bacterial-type flagellum basal body"/>
    <property type="evidence" value="ECO:0007669"/>
    <property type="project" value="UniProtKB-SubCell"/>
</dbReference>
<dbReference type="Pfam" id="PF06429">
    <property type="entry name" value="Flg_bbr_C"/>
    <property type="match status" value="1"/>
</dbReference>
<dbReference type="InterPro" id="IPR001444">
    <property type="entry name" value="Flag_bb_rod_N"/>
</dbReference>
<dbReference type="RefSeq" id="WP_122112905.1">
    <property type="nucleotide sequence ID" value="NZ_QOKZ01000005.1"/>
</dbReference>
<evidence type="ECO:0000256" key="3">
    <source>
        <dbReference type="ARBA" id="ARBA00023143"/>
    </source>
</evidence>
<dbReference type="GO" id="GO:0005829">
    <property type="term" value="C:cytosol"/>
    <property type="evidence" value="ECO:0007669"/>
    <property type="project" value="TreeGrafter"/>
</dbReference>
<keyword evidence="7" id="KW-0966">Cell projection</keyword>
<dbReference type="GO" id="GO:0071978">
    <property type="term" value="P:bacterial-type flagellum-dependent swarming motility"/>
    <property type="evidence" value="ECO:0007669"/>
    <property type="project" value="TreeGrafter"/>
</dbReference>
<dbReference type="EMBL" id="QOKZ01000005">
    <property type="protein sequence ID" value="RMC34198.1"/>
    <property type="molecule type" value="Genomic_DNA"/>
</dbReference>
<feature type="domain" description="Flagellar basal body rod protein N-terminal" evidence="5">
    <location>
        <begin position="9"/>
        <end position="37"/>
    </location>
</feature>
<comment type="subcellular location">
    <subcellularLocation>
        <location evidence="1 4">Bacterial flagellum basal body</location>
    </subcellularLocation>
</comment>
<proteinExistence type="inferred from homology"/>
<dbReference type="InterPro" id="IPR020013">
    <property type="entry name" value="Flagellar_FlgE/F/G"/>
</dbReference>
<evidence type="ECO:0000313" key="7">
    <source>
        <dbReference type="EMBL" id="RMC34198.1"/>
    </source>
</evidence>
<evidence type="ECO:0000259" key="5">
    <source>
        <dbReference type="Pfam" id="PF00460"/>
    </source>
</evidence>
<evidence type="ECO:0000259" key="6">
    <source>
        <dbReference type="Pfam" id="PF06429"/>
    </source>
</evidence>
<dbReference type="OrthoDB" id="8372879at2"/>
<evidence type="ECO:0000313" key="8">
    <source>
        <dbReference type="Proteomes" id="UP000273516"/>
    </source>
</evidence>
<dbReference type="AlphaFoldDB" id="A0A3M0M8S7"/>
<dbReference type="Pfam" id="PF00460">
    <property type="entry name" value="Flg_bb_rod"/>
    <property type="match status" value="1"/>
</dbReference>
<keyword evidence="7" id="KW-0969">Cilium</keyword>
<evidence type="ECO:0000256" key="1">
    <source>
        <dbReference type="ARBA" id="ARBA00004117"/>
    </source>
</evidence>
<dbReference type="PANTHER" id="PTHR30435:SF1">
    <property type="entry name" value="FLAGELLAR HOOK PROTEIN FLGE"/>
    <property type="match status" value="1"/>
</dbReference>
<feature type="domain" description="Flagellar basal-body/hook protein C-terminal" evidence="6">
    <location>
        <begin position="399"/>
        <end position="439"/>
    </location>
</feature>
<evidence type="ECO:0000256" key="2">
    <source>
        <dbReference type="ARBA" id="ARBA00009677"/>
    </source>
</evidence>
<evidence type="ECO:0000256" key="4">
    <source>
        <dbReference type="RuleBase" id="RU362116"/>
    </source>
</evidence>
<organism evidence="7 8">
    <name type="scientific">Paracoccus alkanivorans</name>
    <dbReference type="NCBI Taxonomy" id="2116655"/>
    <lineage>
        <taxon>Bacteria</taxon>
        <taxon>Pseudomonadati</taxon>
        <taxon>Pseudomonadota</taxon>
        <taxon>Alphaproteobacteria</taxon>
        <taxon>Rhodobacterales</taxon>
        <taxon>Paracoccaceae</taxon>
        <taxon>Paracoccus</taxon>
    </lineage>
</organism>
<dbReference type="InterPro" id="IPR010930">
    <property type="entry name" value="Flg_bb/hook_C_dom"/>
</dbReference>
<accession>A0A3M0M8S7</accession>
<dbReference type="Proteomes" id="UP000273516">
    <property type="component" value="Unassembled WGS sequence"/>
</dbReference>
<protein>
    <recommendedName>
        <fullName evidence="4">Flagellar hook protein FlgE</fullName>
    </recommendedName>
</protein>
<keyword evidence="7" id="KW-0282">Flagellum</keyword>
<keyword evidence="8" id="KW-1185">Reference proteome</keyword>
<dbReference type="NCBIfam" id="TIGR03506">
    <property type="entry name" value="FlgEFG_subfam"/>
    <property type="match status" value="1"/>
</dbReference>
<comment type="function">
    <text evidence="4">A flexible structure which links the flagellar filament to the drive apparatus in the basal body.</text>
</comment>
<dbReference type="SUPFAM" id="SSF117143">
    <property type="entry name" value="Flagellar hook protein flgE"/>
    <property type="match status" value="1"/>
</dbReference>
<comment type="caution">
    <text evidence="7">The sequence shown here is derived from an EMBL/GenBank/DDBJ whole genome shotgun (WGS) entry which is preliminary data.</text>
</comment>
<gene>
    <name evidence="7" type="ORF">C9E81_13575</name>
</gene>
<reference evidence="7 8" key="1">
    <citation type="submission" date="2018-07" db="EMBL/GenBank/DDBJ databases">
        <authorList>
            <person name="Zhang Y."/>
            <person name="Wang L."/>
            <person name="Ma S."/>
        </authorList>
    </citation>
    <scope>NUCLEOTIDE SEQUENCE [LARGE SCALE GENOMIC DNA]</scope>
    <source>
        <strain evidence="7 8">4-2</strain>
    </source>
</reference>
<dbReference type="PANTHER" id="PTHR30435">
    <property type="entry name" value="FLAGELLAR PROTEIN"/>
    <property type="match status" value="1"/>
</dbReference>
<keyword evidence="3 4" id="KW-0975">Bacterial flagellum</keyword>
<dbReference type="GO" id="GO:0009424">
    <property type="term" value="C:bacterial-type flagellum hook"/>
    <property type="evidence" value="ECO:0007669"/>
    <property type="project" value="TreeGrafter"/>
</dbReference>
<dbReference type="InterPro" id="IPR037925">
    <property type="entry name" value="FlgE/F/G-like"/>
</dbReference>
<sequence length="441" mass="46435">MTLGSAMGAGVSGLRANSTKIATISDNIANSATHGYKRTETGFDALVLASSGGTYTAGGVLASTSRNVAEEGPIIPTSTSTDIAIVGPGMLPVTPVTDVYGNAPQPQLLMTRTGGFSADESGYLRTDSGFVLLGWAALPNGQIPSLARDTSAGLEPIRIPYDQAKSAATTRINLGVTLPATDTLPSKSGDPTGDPILHSIEYFGNLGTSERLEVTYTPDTSNPDGMSLKWQVDIRDRASNEPDRVIGSYRVEFDGSADYAGMIKAVETLEGGEYDAETGSFTIGVADGEVEIVIGKPNDPNGLLRQMGNTYAPTSVTKDGARVGRLTSVEIDERGFLKASYDTGIVRTLYQVPVVSVPNVNGLQAGSAQTYSISQTSGGFFLWDAGDGPTGKIRGYAREGSTTDIAEELTEMIQTQRAYATNAKVIQTVDEMLQETTNIKR</sequence>
<name>A0A3M0M8S7_9RHOB</name>
<comment type="similarity">
    <text evidence="2 4">Belongs to the flagella basal body rod proteins family.</text>
</comment>